<dbReference type="RefSeq" id="WP_248668044.1">
    <property type="nucleotide sequence ID" value="NZ_JALPRX010000071.1"/>
</dbReference>
<keyword evidence="2" id="KW-1185">Reference proteome</keyword>
<name>A0A9X2BXG1_9PROT</name>
<evidence type="ECO:0000313" key="2">
    <source>
        <dbReference type="Proteomes" id="UP001139516"/>
    </source>
</evidence>
<dbReference type="PIRSF" id="PIRSF034586">
    <property type="entry name" value="Vir_effector_SfrC"/>
    <property type="match status" value="1"/>
</dbReference>
<organism evidence="1 2">
    <name type="scientific">Roseomonas acroporae</name>
    <dbReference type="NCBI Taxonomy" id="2937791"/>
    <lineage>
        <taxon>Bacteria</taxon>
        <taxon>Pseudomonadati</taxon>
        <taxon>Pseudomonadota</taxon>
        <taxon>Alphaproteobacteria</taxon>
        <taxon>Acetobacterales</taxon>
        <taxon>Roseomonadaceae</taxon>
        <taxon>Roseomonas</taxon>
    </lineage>
</organism>
<accession>A0A9X2BXG1</accession>
<dbReference type="Pfam" id="PF10139">
    <property type="entry name" value="Virul_Fac"/>
    <property type="match status" value="1"/>
</dbReference>
<dbReference type="InterPro" id="IPR017030">
    <property type="entry name" value="Vir_effector_SfrC"/>
</dbReference>
<protein>
    <submittedName>
        <fullName evidence="1">Virulence factor</fullName>
    </submittedName>
</protein>
<evidence type="ECO:0000313" key="1">
    <source>
        <dbReference type="EMBL" id="MCK8785924.1"/>
    </source>
</evidence>
<dbReference type="Proteomes" id="UP001139516">
    <property type="component" value="Unassembled WGS sequence"/>
</dbReference>
<gene>
    <name evidence="1" type="ORF">M0638_16210</name>
</gene>
<comment type="caution">
    <text evidence="1">The sequence shown here is derived from an EMBL/GenBank/DDBJ whole genome shotgun (WGS) entry which is preliminary data.</text>
</comment>
<reference evidence="1" key="1">
    <citation type="submission" date="2022-04" db="EMBL/GenBank/DDBJ databases">
        <title>Roseomonas acroporae sp. nov., isolated from coral Acropora digitifera.</title>
        <authorList>
            <person name="Sun H."/>
        </authorList>
    </citation>
    <scope>NUCLEOTIDE SEQUENCE</scope>
    <source>
        <strain evidence="1">NAR14</strain>
    </source>
</reference>
<proteinExistence type="predicted"/>
<dbReference type="AlphaFoldDB" id="A0A9X2BXG1"/>
<sequence length="865" mass="95018">MSDAETDSLIRRCAETERAAAGALAWLRDFPARTATQRPVLEKELRLAAVEARKLRGAAARPVAVGVYGLSQAGKSYLISTLARPPGEELLAELDRPRGFLADINPESEKEATGLVTRFTMRREAGPPGFPVRLRLLTETDLVKILANSWYRDAKDSEAAGAVPPEAVAEALAAAGRDAASSRELDEFDAEDAWDLQSYVETEFRGYLSAQDFRGPFWDHMAALLPRLPLERRIDLYALLWNRFPPFTALLRRLAGRLRDLRFDRDAWAPIAALVPKTESVLSVDSLDRLHDEAAARIEIQAQNGARATLTRPELTALTAELQITMAKRPWPIFESTDLLDFPGARERMAKNHADEVPANPAILGLYFLRGKVAYLFERYAAERELNALLLCIKESNNPFDATIRQSIRAWIARTHGERPEDRARVETALFVVLTRMDMHFNRTPGRDENAPSHDLWEARVKSSLQQPLQEANGWLDNWHPGRPFDNTLLARNPGRSQSLSRLAADGGEAEFLPGVPERIARWGGEFASHPEIRRHVRDARRAWDEVFRLNDAGMAYLVERLAPVCNPRLKLAQVENQVSLLRDAMRRRLSEWHVGDDLETELAKRQTALAPAVEALLGCGDAATFGLLLAQLQIDPAEAREVLLRGGGNGEAAQAAPAARPGGSVRDIFARTRAGAAAAITATRRDPPQEKAEALVAAWLAKLRRFPADPALRAYFGFDAAAADALVAELTGAALRTRLTDRLAAALRAGGQTERFDLAAERHAVAAAGVVNEQVSHLGLRQDGRLLPDRPLLGGGGPPVFAPPPPPGPDFEIGEEAEPYGALFCVGWIDALTDAVRRNVLDREGAGLVDARENEALGAVLRLL</sequence>
<dbReference type="EMBL" id="JALPRX010000071">
    <property type="protein sequence ID" value="MCK8785924.1"/>
    <property type="molecule type" value="Genomic_DNA"/>
</dbReference>